<proteinExistence type="predicted"/>
<dbReference type="InterPro" id="IPR002559">
    <property type="entry name" value="Transposase_11"/>
</dbReference>
<evidence type="ECO:0000256" key="1">
    <source>
        <dbReference type="SAM" id="Phobius"/>
    </source>
</evidence>
<keyword evidence="1" id="KW-0472">Membrane</keyword>
<dbReference type="EMBL" id="LUUG01000109">
    <property type="protein sequence ID" value="OAH98353.1"/>
    <property type="molecule type" value="Genomic_DNA"/>
</dbReference>
<comment type="caution">
    <text evidence="3">The sequence shown here is derived from an EMBL/GenBank/DDBJ whole genome shotgun (WGS) entry which is preliminary data.</text>
</comment>
<accession>A0A177LYJ2</accession>
<keyword evidence="1" id="KW-1133">Transmembrane helix</keyword>
<dbReference type="Pfam" id="PF01609">
    <property type="entry name" value="DDE_Tnp_1"/>
    <property type="match status" value="1"/>
</dbReference>
<evidence type="ECO:0000259" key="2">
    <source>
        <dbReference type="Pfam" id="PF01609"/>
    </source>
</evidence>
<evidence type="ECO:0000313" key="3">
    <source>
        <dbReference type="EMBL" id="OAH98353.1"/>
    </source>
</evidence>
<dbReference type="GO" id="GO:0003677">
    <property type="term" value="F:DNA binding"/>
    <property type="evidence" value="ECO:0007669"/>
    <property type="project" value="InterPro"/>
</dbReference>
<protein>
    <recommendedName>
        <fullName evidence="2">Transposase IS4-like domain-containing protein</fullName>
    </recommendedName>
</protein>
<dbReference type="SUPFAM" id="SSF53098">
    <property type="entry name" value="Ribonuclease H-like"/>
    <property type="match status" value="1"/>
</dbReference>
<keyword evidence="1" id="KW-0812">Transmembrane</keyword>
<name>A0A177LYJ2_METMH</name>
<dbReference type="GO" id="GO:0006313">
    <property type="term" value="P:DNA transposition"/>
    <property type="evidence" value="ECO:0007669"/>
    <property type="project" value="InterPro"/>
</dbReference>
<feature type="domain" description="Transposase IS4-like" evidence="2">
    <location>
        <begin position="3"/>
        <end position="60"/>
    </location>
</feature>
<gene>
    <name evidence="3" type="ORF">A1332_20380</name>
</gene>
<evidence type="ECO:0000313" key="4">
    <source>
        <dbReference type="Proteomes" id="UP000078090"/>
    </source>
</evidence>
<dbReference type="GO" id="GO:0004803">
    <property type="term" value="F:transposase activity"/>
    <property type="evidence" value="ECO:0007669"/>
    <property type="project" value="InterPro"/>
</dbReference>
<dbReference type="InterPro" id="IPR012337">
    <property type="entry name" value="RNaseH-like_sf"/>
</dbReference>
<dbReference type="Proteomes" id="UP000078090">
    <property type="component" value="Unassembled WGS sequence"/>
</dbReference>
<dbReference type="AlphaFoldDB" id="A0A177LYJ2"/>
<feature type="transmembrane region" description="Helical" evidence="1">
    <location>
        <begin position="47"/>
        <end position="64"/>
    </location>
</feature>
<sequence length="68" mass="7939">MITNTPDLSPEEVIQCYKSLADIERGFRVFKSELEIGPVYHRLPDRIRANATLCFMALILYRVLRMSH</sequence>
<organism evidence="3 4">
    <name type="scientific">Methylomonas methanica</name>
    <dbReference type="NCBI Taxonomy" id="421"/>
    <lineage>
        <taxon>Bacteria</taxon>
        <taxon>Pseudomonadati</taxon>
        <taxon>Pseudomonadota</taxon>
        <taxon>Gammaproteobacteria</taxon>
        <taxon>Methylococcales</taxon>
        <taxon>Methylococcaceae</taxon>
        <taxon>Methylomonas</taxon>
    </lineage>
</organism>
<reference evidence="3 4" key="1">
    <citation type="submission" date="2016-03" db="EMBL/GenBank/DDBJ databases">
        <authorList>
            <person name="Ploux O."/>
        </authorList>
    </citation>
    <scope>NUCLEOTIDE SEQUENCE [LARGE SCALE GENOMIC DNA]</scope>
    <source>
        <strain evidence="3 4">R-45363</strain>
    </source>
</reference>